<name>A0AAP7DDE5_9VIBR</name>
<feature type="domain" description="Endonuclease GajA/Old nuclease/RecF-like AAA" evidence="1">
    <location>
        <begin position="1"/>
        <end position="80"/>
    </location>
</feature>
<dbReference type="Gene3D" id="3.40.50.300">
    <property type="entry name" value="P-loop containing nucleotide triphosphate hydrolases"/>
    <property type="match status" value="1"/>
</dbReference>
<dbReference type="AlphaFoldDB" id="A0AAP7DDE5"/>
<dbReference type="Pfam" id="PF20469">
    <property type="entry name" value="OLD-like_TOPRIM"/>
    <property type="match status" value="1"/>
</dbReference>
<feature type="domain" description="Endonuclease GajA/Old nuclease/RecF-like AAA" evidence="1">
    <location>
        <begin position="163"/>
        <end position="352"/>
    </location>
</feature>
<organism evidence="3 4">
    <name type="scientific">Vibrio coralliilyticus</name>
    <dbReference type="NCBI Taxonomy" id="190893"/>
    <lineage>
        <taxon>Bacteria</taxon>
        <taxon>Pseudomonadati</taxon>
        <taxon>Pseudomonadota</taxon>
        <taxon>Gammaproteobacteria</taxon>
        <taxon>Vibrionales</taxon>
        <taxon>Vibrionaceae</taxon>
        <taxon>Vibrio</taxon>
    </lineage>
</organism>
<keyword evidence="3" id="KW-0378">Hydrolase</keyword>
<proteinExistence type="predicted"/>
<dbReference type="InterPro" id="IPR051396">
    <property type="entry name" value="Bact_Antivir_Def_Nuclease"/>
</dbReference>
<protein>
    <submittedName>
        <fullName evidence="3">ATP-dependent endonuclease</fullName>
    </submittedName>
</protein>
<dbReference type="SUPFAM" id="SSF52540">
    <property type="entry name" value="P-loop containing nucleoside triphosphate hydrolases"/>
    <property type="match status" value="1"/>
</dbReference>
<feature type="domain" description="OLD protein-like TOPRIM" evidence="2">
    <location>
        <begin position="404"/>
        <end position="470"/>
    </location>
</feature>
<evidence type="ECO:0000259" key="1">
    <source>
        <dbReference type="Pfam" id="PF13175"/>
    </source>
</evidence>
<comment type="caution">
    <text evidence="3">The sequence shown here is derived from an EMBL/GenBank/DDBJ whole genome shotgun (WGS) entry which is preliminary data.</text>
</comment>
<dbReference type="CDD" id="cd01026">
    <property type="entry name" value="TOPRIM_OLD"/>
    <property type="match status" value="1"/>
</dbReference>
<dbReference type="EMBL" id="VTXP01000006">
    <property type="protein sequence ID" value="NOJ23888.1"/>
    <property type="molecule type" value="Genomic_DNA"/>
</dbReference>
<evidence type="ECO:0000313" key="3">
    <source>
        <dbReference type="EMBL" id="NOJ23888.1"/>
    </source>
</evidence>
<dbReference type="GO" id="GO:0004519">
    <property type="term" value="F:endonuclease activity"/>
    <property type="evidence" value="ECO:0007669"/>
    <property type="project" value="UniProtKB-KW"/>
</dbReference>
<keyword evidence="3" id="KW-0255">Endonuclease</keyword>
<accession>A0AAP7DDE5</accession>
<dbReference type="InterPro" id="IPR041685">
    <property type="entry name" value="AAA_GajA/Old/RecF-like"/>
</dbReference>
<dbReference type="PANTHER" id="PTHR43581:SF4">
    <property type="entry name" value="ATP_GTP PHOSPHATASE"/>
    <property type="match status" value="1"/>
</dbReference>
<dbReference type="PANTHER" id="PTHR43581">
    <property type="entry name" value="ATP/GTP PHOSPHATASE"/>
    <property type="match status" value="1"/>
</dbReference>
<dbReference type="InterPro" id="IPR027417">
    <property type="entry name" value="P-loop_NTPase"/>
</dbReference>
<evidence type="ECO:0000259" key="2">
    <source>
        <dbReference type="Pfam" id="PF20469"/>
    </source>
</evidence>
<dbReference type="Proteomes" id="UP000576645">
    <property type="component" value="Unassembled WGS sequence"/>
</dbReference>
<dbReference type="Pfam" id="PF13175">
    <property type="entry name" value="AAA_15"/>
    <property type="match status" value="2"/>
</dbReference>
<dbReference type="RefSeq" id="WP_171352984.1">
    <property type="nucleotide sequence ID" value="NZ_VTXP01000006.1"/>
</dbReference>
<dbReference type="InterPro" id="IPR034139">
    <property type="entry name" value="TOPRIM_OLD"/>
</dbReference>
<evidence type="ECO:0000313" key="4">
    <source>
        <dbReference type="Proteomes" id="UP000576645"/>
    </source>
</evidence>
<reference evidence="3 4" key="1">
    <citation type="submission" date="2019-09" db="EMBL/GenBank/DDBJ databases">
        <title>Draft genome sequencing and comparative genomics of hatchery-associated Vibrios.</title>
        <authorList>
            <person name="Kehlet-Delgado H."/>
            <person name="Mueller R.S."/>
        </authorList>
    </citation>
    <scope>NUCLEOTIDE SEQUENCE [LARGE SCALE GENOMIC DNA]</scope>
    <source>
        <strain evidence="3 4">09-121-3</strain>
    </source>
</reference>
<keyword evidence="3" id="KW-0540">Nuclease</keyword>
<sequence>MRLKKLKIKNFRGIGIGAEGDGVEVEFDSNNIIFICGENNAGKSTILEAYDMLVTANRKAKLNDFHEKNMSKPIEIEAWVQAETDSDREHKALAKLWDADGVAKVRKKWLSEDAVGAKETKDPLKGWNTGGAGGMDTLLQNACPTPVWIRGSTAPEEILALLQSLVQETILKALSSKPVYLNAIEAVEKLEKEITESKYSKQIQKNLNLALSEVFPSLKFLLGSEGNTNIYELFKKSTVVSIEQDGKPAMDFMTHGHGVRRQFIVSALRGLAKQLEEIKKTAKQRKAHNFEFDTEISNDQSKREVKSRILLIEEPELYLHPEAIRCIRDLIYELGNDSEFQILAATHAPIMVDLSKPHTTLVRACVNENKVNELHQVSHDLFTPDERDCMKMLNYFNPHVCEAFFNDKVVLVEGDTEAVAIRAIMTRMISAGLADESVHVVNCGTKNNIPFFQRVLTHFKISHWVLHDVDSRTDKNGDKNSAWTLNEKIWEAIEYSKSKNVNATRFTFESEFETGNGYKYRSSLGKPYSAFLECQEWELDDLTKQSIKYLRFILGIDSIDDELHSQDYLETLVEMR</sequence>
<gene>
    <name evidence="3" type="ORF">F0238_14215</name>
</gene>